<feature type="domain" description="PepSY" evidence="2">
    <location>
        <begin position="62"/>
        <end position="103"/>
    </location>
</feature>
<protein>
    <recommendedName>
        <fullName evidence="2">PepSY domain-containing protein</fullName>
    </recommendedName>
</protein>
<dbReference type="Pfam" id="PF03413">
    <property type="entry name" value="PepSY"/>
    <property type="match status" value="1"/>
</dbReference>
<dbReference type="Proteomes" id="UP000631694">
    <property type="component" value="Unassembled WGS sequence"/>
</dbReference>
<evidence type="ECO:0000313" key="4">
    <source>
        <dbReference type="Proteomes" id="UP000631694"/>
    </source>
</evidence>
<feature type="chain" id="PRO_5037672017" description="PepSY domain-containing protein" evidence="1">
    <location>
        <begin position="35"/>
        <end position="104"/>
    </location>
</feature>
<proteinExistence type="predicted"/>
<keyword evidence="1" id="KW-0732">Signal</keyword>
<feature type="signal peptide" evidence="1">
    <location>
        <begin position="1"/>
        <end position="34"/>
    </location>
</feature>
<sequence length="104" mass="10377">MHAARPLFMSLAGPLLAVALAVFGGLATTGPAEAACLSSGEARDAVASGQAARLSAVTRGIDGDVVNAQLCESGGRLVYRLAVMQGGRVVTIVIDARSGAVLGR</sequence>
<name>A0A931I0Q2_9HYPH</name>
<comment type="caution">
    <text evidence="3">The sequence shown here is derived from an EMBL/GenBank/DDBJ whole genome shotgun (WGS) entry which is preliminary data.</text>
</comment>
<dbReference type="AlphaFoldDB" id="A0A931I0Q2"/>
<accession>A0A931I0Q2</accession>
<dbReference type="RefSeq" id="WP_197310692.1">
    <property type="nucleotide sequence ID" value="NZ_JADZLT010000048.1"/>
</dbReference>
<evidence type="ECO:0000259" key="2">
    <source>
        <dbReference type="Pfam" id="PF03413"/>
    </source>
</evidence>
<gene>
    <name evidence="3" type="ORF">I5731_07190</name>
</gene>
<keyword evidence="4" id="KW-1185">Reference proteome</keyword>
<organism evidence="3 4">
    <name type="scientific">Methylobrevis albus</name>
    <dbReference type="NCBI Taxonomy" id="2793297"/>
    <lineage>
        <taxon>Bacteria</taxon>
        <taxon>Pseudomonadati</taxon>
        <taxon>Pseudomonadota</taxon>
        <taxon>Alphaproteobacteria</taxon>
        <taxon>Hyphomicrobiales</taxon>
        <taxon>Pleomorphomonadaceae</taxon>
        <taxon>Methylobrevis</taxon>
    </lineage>
</organism>
<dbReference type="EMBL" id="JADZLT010000048">
    <property type="protein sequence ID" value="MBH0237597.1"/>
    <property type="molecule type" value="Genomic_DNA"/>
</dbReference>
<reference evidence="3" key="1">
    <citation type="submission" date="2020-12" db="EMBL/GenBank/DDBJ databases">
        <title>Methylobrevis albus sp. nov., isolated from fresh water lack sediment.</title>
        <authorList>
            <person name="Zou Q."/>
        </authorList>
    </citation>
    <scope>NUCLEOTIDE SEQUENCE</scope>
    <source>
        <strain evidence="3">L22</strain>
    </source>
</reference>
<dbReference type="InterPro" id="IPR025711">
    <property type="entry name" value="PepSY"/>
</dbReference>
<evidence type="ECO:0000256" key="1">
    <source>
        <dbReference type="SAM" id="SignalP"/>
    </source>
</evidence>
<evidence type="ECO:0000313" key="3">
    <source>
        <dbReference type="EMBL" id="MBH0237597.1"/>
    </source>
</evidence>